<evidence type="ECO:0000313" key="5">
    <source>
        <dbReference type="EMBL" id="UQS82493.1"/>
    </source>
</evidence>
<feature type="domain" description="Bacterial type II secretion system protein E" evidence="4">
    <location>
        <begin position="196"/>
        <end position="210"/>
    </location>
</feature>
<dbReference type="Pfam" id="PF00437">
    <property type="entry name" value="T2SSE"/>
    <property type="match status" value="1"/>
</dbReference>
<evidence type="ECO:0000313" key="6">
    <source>
        <dbReference type="Proteomes" id="UP000831495"/>
    </source>
</evidence>
<dbReference type="InterPro" id="IPR003593">
    <property type="entry name" value="AAA+_ATPase"/>
</dbReference>
<accession>A0ABY4P9Y6</accession>
<dbReference type="InterPro" id="IPR001482">
    <property type="entry name" value="T2SS/T4SS_dom"/>
</dbReference>
<dbReference type="NCBIfam" id="NF041000">
    <property type="entry name" value="ATPase_ComGA"/>
    <property type="match status" value="1"/>
</dbReference>
<keyword evidence="6" id="KW-1185">Reference proteome</keyword>
<dbReference type="SMART" id="SM00382">
    <property type="entry name" value="AAA"/>
    <property type="match status" value="1"/>
</dbReference>
<dbReference type="CDD" id="cd01129">
    <property type="entry name" value="PulE-GspE-like"/>
    <property type="match status" value="1"/>
</dbReference>
<dbReference type="SUPFAM" id="SSF52540">
    <property type="entry name" value="P-loop containing nucleoside triphosphate hydrolases"/>
    <property type="match status" value="1"/>
</dbReference>
<dbReference type="PANTHER" id="PTHR30258:SF2">
    <property type="entry name" value="COMG OPERON PROTEIN 1"/>
    <property type="match status" value="1"/>
</dbReference>
<dbReference type="InterPro" id="IPR027417">
    <property type="entry name" value="P-loop_NTPase"/>
</dbReference>
<gene>
    <name evidence="5" type="primary">tadA</name>
    <name evidence="5" type="ORF">MOO45_02240</name>
</gene>
<dbReference type="Proteomes" id="UP000831495">
    <property type="component" value="Chromosome"/>
</dbReference>
<dbReference type="EMBL" id="CP093366">
    <property type="protein sequence ID" value="UQS82493.1"/>
    <property type="molecule type" value="Genomic_DNA"/>
</dbReference>
<evidence type="ECO:0000259" key="4">
    <source>
        <dbReference type="PROSITE" id="PS00662"/>
    </source>
</evidence>
<dbReference type="PANTHER" id="PTHR30258">
    <property type="entry name" value="TYPE II SECRETION SYSTEM PROTEIN GSPE-RELATED"/>
    <property type="match status" value="1"/>
</dbReference>
<evidence type="ECO:0000256" key="3">
    <source>
        <dbReference type="ARBA" id="ARBA00022840"/>
    </source>
</evidence>
<comment type="similarity">
    <text evidence="1">Belongs to the GSP E family.</text>
</comment>
<sequence length="323" mass="37358">MQPETYTQQLLEFACQREVSDIFFLPHEQNVTIKMREIDGLHEYQTLNVAFAQGVINYLKFTSDMDISEHRRPQIGARSFSYQQQRFNLRLSSVGNFSNQESLVVRLLYPLKNLTETNDPNEDWQQVMNHRGLILFSGPTGSGKTTSMYQLTKKYAADKIVLTIEDPIEIIEPNFLQIQVNKQAQMSYAELIRASLRHRPDILILGEIRDEDTARMALRAALSGHLVLSTVHARNKYAVIGRMMELGISQSEMHSVLNCVVYQRLVPLVNHQVKAYQDVLMHEDLTKAIQIPQTNFENWQQMLKNDWKKGLINEQTYQELQTG</sequence>
<dbReference type="Gene3D" id="3.30.450.90">
    <property type="match status" value="1"/>
</dbReference>
<name>A0ABY4P9Y6_9LACO</name>
<dbReference type="Gene3D" id="3.40.50.300">
    <property type="entry name" value="P-loop containing nucleotide triphosphate hydrolases"/>
    <property type="match status" value="1"/>
</dbReference>
<reference evidence="5" key="1">
    <citation type="journal article" date="2022" name="Int. J. Syst. Evol. Microbiol.">
        <title>Apilactobacillus apisilvae sp. nov., Nicolia spurrieriana gen. nov. sp. nov., Bombilactobacillus folatiphilus sp. nov. and Bombilactobacillus thymidiniphilus sp. nov., four new lactic acid bacterial isolates from stingless bees Tetragonula carbonaria and Austroplebeia australis.</title>
        <authorList>
            <person name="Oliphant S.A."/>
            <person name="Watson-Haigh N.S."/>
            <person name="Sumby K.M."/>
            <person name="Gardner J."/>
            <person name="Groom S."/>
            <person name="Jiranek V."/>
        </authorList>
    </citation>
    <scope>NUCLEOTIDE SEQUENCE</scope>
    <source>
        <strain evidence="5">SG4_D2</strain>
    </source>
</reference>
<dbReference type="InterPro" id="IPR047667">
    <property type="entry name" value="ATPase_ComGA"/>
</dbReference>
<proteinExistence type="inferred from homology"/>
<dbReference type="RefSeq" id="WP_249514771.1">
    <property type="nucleotide sequence ID" value="NZ_CP093366.1"/>
</dbReference>
<evidence type="ECO:0000256" key="2">
    <source>
        <dbReference type="ARBA" id="ARBA00022741"/>
    </source>
</evidence>
<keyword evidence="3" id="KW-0067">ATP-binding</keyword>
<protein>
    <submittedName>
        <fullName evidence="5">Flp pilus assembly complex ATPase component TadA</fullName>
    </submittedName>
</protein>
<organism evidence="5 6">
    <name type="scientific">Bombilactobacillus folatiphilus</name>
    <dbReference type="NCBI Taxonomy" id="2923362"/>
    <lineage>
        <taxon>Bacteria</taxon>
        <taxon>Bacillati</taxon>
        <taxon>Bacillota</taxon>
        <taxon>Bacilli</taxon>
        <taxon>Lactobacillales</taxon>
        <taxon>Lactobacillaceae</taxon>
        <taxon>Bombilactobacillus</taxon>
    </lineage>
</organism>
<evidence type="ECO:0000256" key="1">
    <source>
        <dbReference type="ARBA" id="ARBA00006611"/>
    </source>
</evidence>
<dbReference type="PROSITE" id="PS00662">
    <property type="entry name" value="T2SP_E"/>
    <property type="match status" value="1"/>
</dbReference>
<keyword evidence="2" id="KW-0547">Nucleotide-binding</keyword>